<dbReference type="STRING" id="319236.BST91_02710"/>
<reference evidence="1" key="1">
    <citation type="journal article" date="2014" name="Genome Announc.">
        <title>Draft Genome Sequences of Marine Flavobacterium Nonlabens Strains NR17, NR24, NR27, NR32, NR33, and Ara13.</title>
        <authorList>
            <person name="Nakanishi M."/>
            <person name="Meirelles P."/>
            <person name="Suzuki R."/>
            <person name="Takatani N."/>
            <person name="Mino S."/>
            <person name="Suda W."/>
            <person name="Oshima K."/>
            <person name="Hattori M."/>
            <person name="Ohkuma M."/>
            <person name="Hosokawa M."/>
            <person name="Miyashita K."/>
            <person name="Thompson F.L."/>
            <person name="Niwa A."/>
            <person name="Sawabe T."/>
            <person name="Sawabe T."/>
        </authorList>
    </citation>
    <scope>NUCLEOTIDE SEQUENCE [LARGE SCALE GENOMIC DNA]</scope>
    <source>
        <strain evidence="1">JCM 19294</strain>
    </source>
</reference>
<dbReference type="RefSeq" id="WP_042278109.1">
    <property type="nucleotide sequence ID" value="NZ_BBML01000003.1"/>
</dbReference>
<keyword evidence="2" id="KW-1185">Reference proteome</keyword>
<dbReference type="eggNOG" id="ENOG502ZAA7">
    <property type="taxonomic scope" value="Bacteria"/>
</dbReference>
<dbReference type="Proteomes" id="UP000029221">
    <property type="component" value="Unassembled WGS sequence"/>
</dbReference>
<proteinExistence type="predicted"/>
<sequence>MNEILAIVEQFKTEINEIENEKLSDFNSVELGIKISRKCMQELRIKVRQHEFTSNENEIHFFKHIKPSVYSKIKFFSKLYQFLLARPQGSIKKQRSFIDTEIEKLQRDYKKNLDFVKYYREKSTYLDRYYFLRGKDEVQLITDTSHFLTDAEFSTSHDNLVAKIMAYDLLINHYQKLLQELRFTESQGQQSPYGVLSHYAKRGFKWTGTKTDLIELIYGLQASGAIEDGTAAINAMVNACEELFELELGNPYRTFLEIKERKKDQTKFLDEMKIALQQKMDRDD</sequence>
<evidence type="ECO:0000313" key="1">
    <source>
        <dbReference type="EMBL" id="GAK96665.1"/>
    </source>
</evidence>
<dbReference type="AlphaFoldDB" id="A0A090Q0W7"/>
<dbReference type="EMBL" id="BBML01000003">
    <property type="protein sequence ID" value="GAK96665.1"/>
    <property type="molecule type" value="Genomic_DNA"/>
</dbReference>
<evidence type="ECO:0000313" key="2">
    <source>
        <dbReference type="Proteomes" id="UP000029221"/>
    </source>
</evidence>
<organism evidence="1 2">
    <name type="scientific">Nonlabens tegetincola</name>
    <dbReference type="NCBI Taxonomy" id="323273"/>
    <lineage>
        <taxon>Bacteria</taxon>
        <taxon>Pseudomonadati</taxon>
        <taxon>Bacteroidota</taxon>
        <taxon>Flavobacteriia</taxon>
        <taxon>Flavobacteriales</taxon>
        <taxon>Flavobacteriaceae</taxon>
        <taxon>Nonlabens</taxon>
    </lineage>
</organism>
<dbReference type="InterPro" id="IPR018534">
    <property type="entry name" value="Tet_reg_excision_RteC"/>
</dbReference>
<gene>
    <name evidence="1" type="ORF">JCM19294_974</name>
</gene>
<comment type="caution">
    <text evidence="1">The sequence shown here is derived from an EMBL/GenBank/DDBJ whole genome shotgun (WGS) entry which is preliminary data.</text>
</comment>
<protein>
    <submittedName>
        <fullName evidence="1">Putative regulatory protein</fullName>
    </submittedName>
</protein>
<accession>A0A090Q0W7</accession>
<name>A0A090Q0W7_9FLAO</name>
<dbReference type="Pfam" id="PF09357">
    <property type="entry name" value="RteC"/>
    <property type="match status" value="1"/>
</dbReference>